<keyword evidence="2 4" id="KW-0808">Transferase</keyword>
<evidence type="ECO:0000256" key="1">
    <source>
        <dbReference type="ARBA" id="ARBA00022676"/>
    </source>
</evidence>
<evidence type="ECO:0000259" key="3">
    <source>
        <dbReference type="Pfam" id="PF00534"/>
    </source>
</evidence>
<name>A0A7G6TUK1_9BRAD</name>
<evidence type="ECO:0000313" key="4">
    <source>
        <dbReference type="EMBL" id="QND70433.1"/>
    </source>
</evidence>
<proteinExistence type="predicted"/>
<dbReference type="CDD" id="cd03801">
    <property type="entry name" value="GT4_PimA-like"/>
    <property type="match status" value="1"/>
</dbReference>
<keyword evidence="1" id="KW-0328">Glycosyltransferase</keyword>
<dbReference type="GO" id="GO:0016757">
    <property type="term" value="F:glycosyltransferase activity"/>
    <property type="evidence" value="ECO:0007669"/>
    <property type="project" value="UniProtKB-KW"/>
</dbReference>
<organism evidence="4 5">
    <name type="scientific">Tardiphaga robiniae</name>
    <dbReference type="NCBI Taxonomy" id="943830"/>
    <lineage>
        <taxon>Bacteria</taxon>
        <taxon>Pseudomonadati</taxon>
        <taxon>Pseudomonadota</taxon>
        <taxon>Alphaproteobacteria</taxon>
        <taxon>Hyphomicrobiales</taxon>
        <taxon>Nitrobacteraceae</taxon>
        <taxon>Tardiphaga</taxon>
    </lineage>
</organism>
<protein>
    <submittedName>
        <fullName evidence="4">Glycosyltransferase family 4 protein</fullName>
    </submittedName>
</protein>
<sequence>MRLTIVQYAGDFREAYYRLNSGGKQTYQAQRYSVELVGRLAKSIEQMTVLCAITDEPYDEILPNGVRVIGAGFRQGFRLDLMTGLLERAAPTHLWISTPLLPVIRWALRKNIPAVAVLADSFNTTGIKEWIKKKRLATLLNRPGIRWVANHGLSACISLQTTGVNPSKIIPWDWPASANPADFAIRDFALTGSATVLYVGSISEAKGVGDLLKAADRLRRAGVDARFRIIGPDADGAMLRQSQALNLVETVAFAGPVPNENIIDEMRAADIVVVPSRHEYPEGMPLTIYEALCARTPIVASDHPMFRRVLVDGKTARIFKAGDPASLSHAVQSLLGDPSLYRILSANSLGAWQRLQVPVNWGALLNAWIAQDSSNGWLFRHRLNSGIYDL</sequence>
<accession>A0A7G6TUK1</accession>
<feature type="domain" description="Glycosyl transferase family 1" evidence="3">
    <location>
        <begin position="192"/>
        <end position="347"/>
    </location>
</feature>
<evidence type="ECO:0000256" key="2">
    <source>
        <dbReference type="ARBA" id="ARBA00022679"/>
    </source>
</evidence>
<dbReference type="Gene3D" id="3.40.50.2000">
    <property type="entry name" value="Glycogen Phosphorylase B"/>
    <property type="match status" value="2"/>
</dbReference>
<dbReference type="Proteomes" id="UP000515291">
    <property type="component" value="Chromosome"/>
</dbReference>
<dbReference type="RefSeq" id="WP_184515212.1">
    <property type="nucleotide sequence ID" value="NZ_CP050292.1"/>
</dbReference>
<dbReference type="SUPFAM" id="SSF53756">
    <property type="entry name" value="UDP-Glycosyltransferase/glycogen phosphorylase"/>
    <property type="match status" value="1"/>
</dbReference>
<gene>
    <name evidence="4" type="ORF">HB776_03610</name>
</gene>
<dbReference type="PANTHER" id="PTHR12526">
    <property type="entry name" value="GLYCOSYLTRANSFERASE"/>
    <property type="match status" value="1"/>
</dbReference>
<evidence type="ECO:0000313" key="5">
    <source>
        <dbReference type="Proteomes" id="UP000515291"/>
    </source>
</evidence>
<dbReference type="Pfam" id="PF00534">
    <property type="entry name" value="Glycos_transf_1"/>
    <property type="match status" value="1"/>
</dbReference>
<dbReference type="EMBL" id="CP050292">
    <property type="protein sequence ID" value="QND70433.1"/>
    <property type="molecule type" value="Genomic_DNA"/>
</dbReference>
<dbReference type="AlphaFoldDB" id="A0A7G6TUK1"/>
<reference evidence="5" key="1">
    <citation type="journal article" date="2020" name="Mol. Plant Microbe">
        <title>Rhizobial microsymbionts of the narrowly endemic Oxytropis species growing in Kamchatka are characterized by significant genetic diversity and possess a set of genes that are associated with T3SS and T6SS secretion systems and can affect the development of symbiosis.</title>
        <authorList>
            <person name="Safronova V."/>
            <person name="Guro P."/>
            <person name="Sazanova A."/>
            <person name="Kuznetsova I."/>
            <person name="Belimov A."/>
            <person name="Yakubov V."/>
            <person name="Chirak E."/>
            <person name="Afonin A."/>
            <person name="Gogolev Y."/>
            <person name="Andronov E."/>
            <person name="Tikhonovich I."/>
        </authorList>
    </citation>
    <scope>NUCLEOTIDE SEQUENCE [LARGE SCALE GENOMIC DNA]</scope>
    <source>
        <strain evidence="5">581</strain>
    </source>
</reference>
<dbReference type="InterPro" id="IPR001296">
    <property type="entry name" value="Glyco_trans_1"/>
</dbReference>
<dbReference type="KEGG" id="trb:HB776_03610"/>
<dbReference type="PANTHER" id="PTHR12526:SF510">
    <property type="entry name" value="D-INOSITOL 3-PHOSPHATE GLYCOSYLTRANSFERASE"/>
    <property type="match status" value="1"/>
</dbReference>